<organism evidence="2 3">
    <name type="scientific">Steinernema carpocapsae</name>
    <name type="common">Entomopathogenic nematode</name>
    <dbReference type="NCBI Taxonomy" id="34508"/>
    <lineage>
        <taxon>Eukaryota</taxon>
        <taxon>Metazoa</taxon>
        <taxon>Ecdysozoa</taxon>
        <taxon>Nematoda</taxon>
        <taxon>Chromadorea</taxon>
        <taxon>Rhabditida</taxon>
        <taxon>Tylenchina</taxon>
        <taxon>Panagrolaimomorpha</taxon>
        <taxon>Strongyloidoidea</taxon>
        <taxon>Steinernematidae</taxon>
        <taxon>Steinernema</taxon>
    </lineage>
</organism>
<sequence length="69" mass="8049">MSKTRQRAVLKRQFAARQFDAIRYRESPLTERSDLDADKSRAYNSLLSPRKNQKKGQAKLWKPIASGHF</sequence>
<feature type="compositionally biased region" description="Basic and acidic residues" evidence="1">
    <location>
        <begin position="30"/>
        <end position="41"/>
    </location>
</feature>
<feature type="region of interest" description="Disordered" evidence="1">
    <location>
        <begin position="30"/>
        <end position="69"/>
    </location>
</feature>
<comment type="caution">
    <text evidence="2">The sequence shown here is derived from an EMBL/GenBank/DDBJ whole genome shotgun (WGS) entry which is preliminary data.</text>
</comment>
<accession>A0A4V6XWM1</accession>
<evidence type="ECO:0000256" key="1">
    <source>
        <dbReference type="SAM" id="MobiDB-lite"/>
    </source>
</evidence>
<reference evidence="2 3" key="1">
    <citation type="journal article" date="2015" name="Genome Biol.">
        <title>Comparative genomics of Steinernema reveals deeply conserved gene regulatory networks.</title>
        <authorList>
            <person name="Dillman A.R."/>
            <person name="Macchietto M."/>
            <person name="Porter C.F."/>
            <person name="Rogers A."/>
            <person name="Williams B."/>
            <person name="Antoshechkin I."/>
            <person name="Lee M.M."/>
            <person name="Goodwin Z."/>
            <person name="Lu X."/>
            <person name="Lewis E.E."/>
            <person name="Goodrich-Blair H."/>
            <person name="Stock S.P."/>
            <person name="Adams B.J."/>
            <person name="Sternberg P.W."/>
            <person name="Mortazavi A."/>
        </authorList>
    </citation>
    <scope>NUCLEOTIDE SEQUENCE [LARGE SCALE GENOMIC DNA]</scope>
    <source>
        <strain evidence="2 3">ALL</strain>
    </source>
</reference>
<keyword evidence="3" id="KW-1185">Reference proteome</keyword>
<evidence type="ECO:0000313" key="3">
    <source>
        <dbReference type="Proteomes" id="UP000298663"/>
    </source>
</evidence>
<dbReference type="EMBL" id="AZBU02000002">
    <property type="protein sequence ID" value="TKR95065.1"/>
    <property type="molecule type" value="Genomic_DNA"/>
</dbReference>
<dbReference type="AlphaFoldDB" id="A0A4V6XWM1"/>
<proteinExistence type="predicted"/>
<gene>
    <name evidence="2" type="ORF">L596_009283</name>
</gene>
<dbReference type="Proteomes" id="UP000298663">
    <property type="component" value="Unassembled WGS sequence"/>
</dbReference>
<protein>
    <submittedName>
        <fullName evidence="2">Uncharacterized protein</fullName>
    </submittedName>
</protein>
<name>A0A4V6XWM1_STECR</name>
<evidence type="ECO:0000313" key="2">
    <source>
        <dbReference type="EMBL" id="TKR95065.1"/>
    </source>
</evidence>
<reference evidence="2 3" key="2">
    <citation type="journal article" date="2019" name="G3 (Bethesda)">
        <title>Hybrid Assembly of the Genome of the Entomopathogenic Nematode Steinernema carpocapsae Identifies the X-Chromosome.</title>
        <authorList>
            <person name="Serra L."/>
            <person name="Macchietto M."/>
            <person name="Macias-Munoz A."/>
            <person name="McGill C.J."/>
            <person name="Rodriguez I.M."/>
            <person name="Rodriguez B."/>
            <person name="Murad R."/>
            <person name="Mortazavi A."/>
        </authorList>
    </citation>
    <scope>NUCLEOTIDE SEQUENCE [LARGE SCALE GENOMIC DNA]</scope>
    <source>
        <strain evidence="2 3">ALL</strain>
    </source>
</reference>